<reference evidence="2" key="1">
    <citation type="submission" date="2022-07" db="EMBL/GenBank/DDBJ databases">
        <authorList>
            <person name="Trinca V."/>
            <person name="Uliana J.V.C."/>
            <person name="Torres T.T."/>
            <person name="Ward R.J."/>
            <person name="Monesi N."/>
        </authorList>
    </citation>
    <scope>NUCLEOTIDE SEQUENCE</scope>
    <source>
        <strain evidence="2">HSMRA1968</strain>
        <tissue evidence="2">Whole embryos</tissue>
    </source>
</reference>
<proteinExistence type="predicted"/>
<organism evidence="2 3">
    <name type="scientific">Pseudolycoriella hygida</name>
    <dbReference type="NCBI Taxonomy" id="35572"/>
    <lineage>
        <taxon>Eukaryota</taxon>
        <taxon>Metazoa</taxon>
        <taxon>Ecdysozoa</taxon>
        <taxon>Arthropoda</taxon>
        <taxon>Hexapoda</taxon>
        <taxon>Insecta</taxon>
        <taxon>Pterygota</taxon>
        <taxon>Neoptera</taxon>
        <taxon>Endopterygota</taxon>
        <taxon>Diptera</taxon>
        <taxon>Nematocera</taxon>
        <taxon>Sciaroidea</taxon>
        <taxon>Sciaridae</taxon>
        <taxon>Pseudolycoriella</taxon>
    </lineage>
</organism>
<keyword evidence="3" id="KW-1185">Reference proteome</keyword>
<comment type="caution">
    <text evidence="2">The sequence shown here is derived from an EMBL/GenBank/DDBJ whole genome shotgun (WGS) entry which is preliminary data.</text>
</comment>
<dbReference type="OrthoDB" id="10678586at2759"/>
<feature type="non-terminal residue" evidence="2">
    <location>
        <position position="1"/>
    </location>
</feature>
<gene>
    <name evidence="2" type="ORF">Bhyg_08206</name>
</gene>
<sequence length="148" mass="15792">VVRRIPGGTEHTLTTVKADGTTKTETKKVFDAVEVSGSEEEYEEYEEYEEVVEEDAAPVKTVTTKVAGTANSKGPKTPTVTAATPPNTPPLKALVIDGASNLKAEHEIPDTPPLDKVEQLRKKKLQSAPISKVASKTDKPAAEAPISK</sequence>
<feature type="non-terminal residue" evidence="2">
    <location>
        <position position="148"/>
    </location>
</feature>
<feature type="compositionally biased region" description="Basic and acidic residues" evidence="1">
    <location>
        <begin position="103"/>
        <end position="120"/>
    </location>
</feature>
<evidence type="ECO:0000256" key="1">
    <source>
        <dbReference type="SAM" id="MobiDB-lite"/>
    </source>
</evidence>
<evidence type="ECO:0000313" key="3">
    <source>
        <dbReference type="Proteomes" id="UP001151699"/>
    </source>
</evidence>
<feature type="region of interest" description="Disordered" evidence="1">
    <location>
        <begin position="103"/>
        <end position="148"/>
    </location>
</feature>
<accession>A0A9Q0N457</accession>
<dbReference type="Proteomes" id="UP001151699">
    <property type="component" value="Chromosome B"/>
</dbReference>
<protein>
    <submittedName>
        <fullName evidence="2">Uncharacterized protein</fullName>
    </submittedName>
</protein>
<dbReference type="AlphaFoldDB" id="A0A9Q0N457"/>
<evidence type="ECO:0000313" key="2">
    <source>
        <dbReference type="EMBL" id="KAJ6643248.1"/>
    </source>
</evidence>
<dbReference type="EMBL" id="WJQU01000002">
    <property type="protein sequence ID" value="KAJ6643248.1"/>
    <property type="molecule type" value="Genomic_DNA"/>
</dbReference>
<feature type="region of interest" description="Disordered" evidence="1">
    <location>
        <begin position="67"/>
        <end position="90"/>
    </location>
</feature>
<name>A0A9Q0N457_9DIPT</name>